<gene>
    <name evidence="7" type="ORF">RND71_021865</name>
</gene>
<comment type="caution">
    <text evidence="7">The sequence shown here is derived from an EMBL/GenBank/DDBJ whole genome shotgun (WGS) entry which is preliminary data.</text>
</comment>
<dbReference type="InterPro" id="IPR001650">
    <property type="entry name" value="Helicase_C-like"/>
</dbReference>
<dbReference type="InterPro" id="IPR050628">
    <property type="entry name" value="SNF2_RAD54_helicase_TF"/>
</dbReference>
<dbReference type="Pfam" id="PF00271">
    <property type="entry name" value="Helicase_C"/>
    <property type="match status" value="1"/>
</dbReference>
<evidence type="ECO:0000259" key="6">
    <source>
        <dbReference type="SMART" id="SM00490"/>
    </source>
</evidence>
<dbReference type="GO" id="GO:0016787">
    <property type="term" value="F:hydrolase activity"/>
    <property type="evidence" value="ECO:0007669"/>
    <property type="project" value="UniProtKB-KW"/>
</dbReference>
<dbReference type="PANTHER" id="PTHR45626">
    <property type="entry name" value="TRANSCRIPTION TERMINATION FACTOR 2-RELATED"/>
    <property type="match status" value="1"/>
</dbReference>
<evidence type="ECO:0000313" key="7">
    <source>
        <dbReference type="EMBL" id="KAK4359636.1"/>
    </source>
</evidence>
<accession>A0AAE1VDC2</accession>
<evidence type="ECO:0000256" key="1">
    <source>
        <dbReference type="ARBA" id="ARBA00022741"/>
    </source>
</evidence>
<dbReference type="GO" id="GO:0008094">
    <property type="term" value="F:ATP-dependent activity, acting on DNA"/>
    <property type="evidence" value="ECO:0007669"/>
    <property type="project" value="TreeGrafter"/>
</dbReference>
<sequence length="230" mass="25631">MENPGRPWRPDRNLPESRRRSLERPKIAWSELHKTDKPSRLHDRGGRLAIGDPTSYASFATAVDVRVHDSLAVAHLRDCTSVLAITVLLESDLFFCPPETSNATNSGSSSTASSKVNALLKLLVASRDESPSRKSIIFSQFRKMLLLLEEPLKAAALEGPTILLVSLKASGAGINLTAATKVYLIEPWWNQAIEEQAMDRVHRIGQKEDVKILRMIARSTIEERILELQE</sequence>
<proteinExistence type="predicted"/>
<keyword evidence="1" id="KW-0547">Nucleotide-binding</keyword>
<keyword evidence="3" id="KW-0347">Helicase</keyword>
<dbReference type="Gene3D" id="3.40.50.300">
    <property type="entry name" value="P-loop containing nucleotide triphosphate hydrolases"/>
    <property type="match status" value="2"/>
</dbReference>
<keyword evidence="8" id="KW-1185">Reference proteome</keyword>
<protein>
    <recommendedName>
        <fullName evidence="6">Helicase C-terminal domain-containing protein</fullName>
    </recommendedName>
</protein>
<reference evidence="7" key="1">
    <citation type="submission" date="2023-12" db="EMBL/GenBank/DDBJ databases">
        <title>Genome assembly of Anisodus tanguticus.</title>
        <authorList>
            <person name="Wang Y.-J."/>
        </authorList>
    </citation>
    <scope>NUCLEOTIDE SEQUENCE</scope>
    <source>
        <strain evidence="7">KB-2021</strain>
        <tissue evidence="7">Leaf</tissue>
    </source>
</reference>
<evidence type="ECO:0000313" key="8">
    <source>
        <dbReference type="Proteomes" id="UP001291623"/>
    </source>
</evidence>
<evidence type="ECO:0000256" key="5">
    <source>
        <dbReference type="SAM" id="MobiDB-lite"/>
    </source>
</evidence>
<dbReference type="PANTHER" id="PTHR45626:SF17">
    <property type="entry name" value="HELICASE-LIKE TRANSCRIPTION FACTOR"/>
    <property type="match status" value="1"/>
</dbReference>
<organism evidence="7 8">
    <name type="scientific">Anisodus tanguticus</name>
    <dbReference type="NCBI Taxonomy" id="243964"/>
    <lineage>
        <taxon>Eukaryota</taxon>
        <taxon>Viridiplantae</taxon>
        <taxon>Streptophyta</taxon>
        <taxon>Embryophyta</taxon>
        <taxon>Tracheophyta</taxon>
        <taxon>Spermatophyta</taxon>
        <taxon>Magnoliopsida</taxon>
        <taxon>eudicotyledons</taxon>
        <taxon>Gunneridae</taxon>
        <taxon>Pentapetalae</taxon>
        <taxon>asterids</taxon>
        <taxon>lamiids</taxon>
        <taxon>Solanales</taxon>
        <taxon>Solanaceae</taxon>
        <taxon>Solanoideae</taxon>
        <taxon>Hyoscyameae</taxon>
        <taxon>Anisodus</taxon>
    </lineage>
</organism>
<keyword evidence="2" id="KW-0378">Hydrolase</keyword>
<keyword evidence="4" id="KW-0067">ATP-binding</keyword>
<dbReference type="GO" id="GO:0004386">
    <property type="term" value="F:helicase activity"/>
    <property type="evidence" value="ECO:0007669"/>
    <property type="project" value="UniProtKB-KW"/>
</dbReference>
<name>A0AAE1VDC2_9SOLA</name>
<dbReference type="SMART" id="SM00490">
    <property type="entry name" value="HELICc"/>
    <property type="match status" value="1"/>
</dbReference>
<evidence type="ECO:0000256" key="3">
    <source>
        <dbReference type="ARBA" id="ARBA00022806"/>
    </source>
</evidence>
<dbReference type="GO" id="GO:0006281">
    <property type="term" value="P:DNA repair"/>
    <property type="evidence" value="ECO:0007669"/>
    <property type="project" value="TreeGrafter"/>
</dbReference>
<dbReference type="InterPro" id="IPR027417">
    <property type="entry name" value="P-loop_NTPase"/>
</dbReference>
<dbReference type="SUPFAM" id="SSF52540">
    <property type="entry name" value="P-loop containing nucleoside triphosphate hydrolases"/>
    <property type="match status" value="1"/>
</dbReference>
<feature type="region of interest" description="Disordered" evidence="5">
    <location>
        <begin position="1"/>
        <end position="21"/>
    </location>
</feature>
<feature type="compositionally biased region" description="Basic and acidic residues" evidence="5">
    <location>
        <begin position="8"/>
        <end position="21"/>
    </location>
</feature>
<dbReference type="EMBL" id="JAVYJV010000011">
    <property type="protein sequence ID" value="KAK4359636.1"/>
    <property type="molecule type" value="Genomic_DNA"/>
</dbReference>
<dbReference type="CDD" id="cd18793">
    <property type="entry name" value="SF2_C_SNF"/>
    <property type="match status" value="1"/>
</dbReference>
<dbReference type="Proteomes" id="UP001291623">
    <property type="component" value="Unassembled WGS sequence"/>
</dbReference>
<feature type="domain" description="Helicase C-terminal" evidence="6">
    <location>
        <begin position="114"/>
        <end position="205"/>
    </location>
</feature>
<evidence type="ECO:0000256" key="2">
    <source>
        <dbReference type="ARBA" id="ARBA00022801"/>
    </source>
</evidence>
<dbReference type="GO" id="GO:0005524">
    <property type="term" value="F:ATP binding"/>
    <property type="evidence" value="ECO:0007669"/>
    <property type="project" value="UniProtKB-KW"/>
</dbReference>
<evidence type="ECO:0000256" key="4">
    <source>
        <dbReference type="ARBA" id="ARBA00022840"/>
    </source>
</evidence>
<dbReference type="AlphaFoldDB" id="A0AAE1VDC2"/>
<dbReference type="GO" id="GO:0005634">
    <property type="term" value="C:nucleus"/>
    <property type="evidence" value="ECO:0007669"/>
    <property type="project" value="TreeGrafter"/>
</dbReference>
<dbReference type="InterPro" id="IPR049730">
    <property type="entry name" value="SNF2/RAD54-like_C"/>
</dbReference>